<dbReference type="OrthoDB" id="1170793at2"/>
<dbReference type="InterPro" id="IPR009100">
    <property type="entry name" value="AcylCoA_DH/oxidase_NM_dom_sf"/>
</dbReference>
<organism evidence="4 5">
    <name type="scientific">Mucilaginibacter paludis DSM 18603</name>
    <dbReference type="NCBI Taxonomy" id="714943"/>
    <lineage>
        <taxon>Bacteria</taxon>
        <taxon>Pseudomonadati</taxon>
        <taxon>Bacteroidota</taxon>
        <taxon>Sphingobacteriia</taxon>
        <taxon>Sphingobacteriales</taxon>
        <taxon>Sphingobacteriaceae</taxon>
        <taxon>Mucilaginibacter</taxon>
    </lineage>
</organism>
<evidence type="ECO:0000259" key="3">
    <source>
        <dbReference type="Pfam" id="PF08028"/>
    </source>
</evidence>
<evidence type="ECO:0000259" key="2">
    <source>
        <dbReference type="Pfam" id="PF02771"/>
    </source>
</evidence>
<accession>H1Y4Q5</accession>
<dbReference type="STRING" id="714943.Mucpa_4008"/>
<dbReference type="PIRSF" id="PIRSF016578">
    <property type="entry name" value="HsaA"/>
    <property type="match status" value="1"/>
</dbReference>
<sequence length="369" mass="40978">MHITSHPSNILQQNWIDTIRGSADAAEQARQLLPEQLELIYQQRWFNIITPKEYGGLELDLNQEVRLIEALSWADGSLGWVATLCSGAAWFAGFLNPQLAVEIFADRTACLAGSGAPSGTAAISGDGYIINGTWKYASGALNTTHFTANCRIMQNGLPVLNPEGEQLIIPFVFKKDEVKVIPAWNYMGMVATGSHSFEVNQVWVPASRSFRIDPDFMMIHKPQYAYPFLQLAEATIAVNISGMAIHFIDLCKATFAAKRVNKNLTEAQDSELNEVFEQAVHQLNDTRNTFYEAVDRSWLNYADGDTANQAENLQSVSDTSRKLAKSARQVVNELYPYCGLEAAKPSSEINRVWRDIHTASQHAVLTFAS</sequence>
<dbReference type="GO" id="GO:0016627">
    <property type="term" value="F:oxidoreductase activity, acting on the CH-CH group of donors"/>
    <property type="evidence" value="ECO:0007669"/>
    <property type="project" value="InterPro"/>
</dbReference>
<dbReference type="AlphaFoldDB" id="H1Y4Q5"/>
<evidence type="ECO:0000313" key="5">
    <source>
        <dbReference type="Proteomes" id="UP000002774"/>
    </source>
</evidence>
<dbReference type="InterPro" id="IPR037069">
    <property type="entry name" value="AcylCoA_DH/ox_N_sf"/>
</dbReference>
<dbReference type="Gene3D" id="2.40.110.10">
    <property type="entry name" value="Butyryl-CoA Dehydrogenase, subunit A, domain 2"/>
    <property type="match status" value="1"/>
</dbReference>
<dbReference type="Proteomes" id="UP000002774">
    <property type="component" value="Chromosome"/>
</dbReference>
<dbReference type="HOGENOM" id="CLU_018204_2_1_10"/>
<dbReference type="InterPro" id="IPR013107">
    <property type="entry name" value="Acyl-CoA_DH_C"/>
</dbReference>
<name>H1Y4Q5_9SPHI</name>
<gene>
    <name evidence="4" type="ORF">Mucpa_4008</name>
</gene>
<keyword evidence="1" id="KW-0560">Oxidoreductase</keyword>
<protein>
    <submittedName>
        <fullName evidence="4">Acyl-CoA dehydrogenase type 2 domain-containing protein</fullName>
    </submittedName>
</protein>
<dbReference type="RefSeq" id="WP_008508845.1">
    <property type="nucleotide sequence ID" value="NZ_CM001403.1"/>
</dbReference>
<dbReference type="Pfam" id="PF08028">
    <property type="entry name" value="Acyl-CoA_dh_2"/>
    <property type="match status" value="1"/>
</dbReference>
<feature type="domain" description="Acyl-CoA dehydrogenase/oxidase N-terminal" evidence="2">
    <location>
        <begin position="23"/>
        <end position="85"/>
    </location>
</feature>
<dbReference type="EMBL" id="CM001403">
    <property type="protein sequence ID" value="EHQ28099.1"/>
    <property type="molecule type" value="Genomic_DNA"/>
</dbReference>
<evidence type="ECO:0000313" key="4">
    <source>
        <dbReference type="EMBL" id="EHQ28099.1"/>
    </source>
</evidence>
<dbReference type="InterPro" id="IPR046373">
    <property type="entry name" value="Acyl-CoA_Oxase/DH_mid-dom_sf"/>
</dbReference>
<reference evidence="4" key="1">
    <citation type="submission" date="2011-09" db="EMBL/GenBank/DDBJ databases">
        <title>The permanent draft genome of Mucilaginibacter paludis DSM 18603.</title>
        <authorList>
            <consortium name="US DOE Joint Genome Institute (JGI-PGF)"/>
            <person name="Lucas S."/>
            <person name="Han J."/>
            <person name="Lapidus A."/>
            <person name="Bruce D."/>
            <person name="Goodwin L."/>
            <person name="Pitluck S."/>
            <person name="Peters L."/>
            <person name="Kyrpides N."/>
            <person name="Mavromatis K."/>
            <person name="Ivanova N."/>
            <person name="Mikhailova N."/>
            <person name="Held B."/>
            <person name="Detter J.C."/>
            <person name="Tapia R."/>
            <person name="Han C."/>
            <person name="Land M."/>
            <person name="Hauser L."/>
            <person name="Markowitz V."/>
            <person name="Cheng J.-F."/>
            <person name="Hugenholtz P."/>
            <person name="Woyke T."/>
            <person name="Wu D."/>
            <person name="Tindall B."/>
            <person name="Brambilla E."/>
            <person name="Klenk H.-P."/>
            <person name="Eisen J.A."/>
        </authorList>
    </citation>
    <scope>NUCLEOTIDE SEQUENCE [LARGE SCALE GENOMIC DNA]</scope>
    <source>
        <strain evidence="4">DSM 18603</strain>
    </source>
</reference>
<dbReference type="Gene3D" id="1.10.540.10">
    <property type="entry name" value="Acyl-CoA dehydrogenase/oxidase, N-terminal domain"/>
    <property type="match status" value="1"/>
</dbReference>
<dbReference type="GO" id="GO:0050660">
    <property type="term" value="F:flavin adenine dinucleotide binding"/>
    <property type="evidence" value="ECO:0007669"/>
    <property type="project" value="InterPro"/>
</dbReference>
<dbReference type="SUPFAM" id="SSF56645">
    <property type="entry name" value="Acyl-CoA dehydrogenase NM domain-like"/>
    <property type="match status" value="1"/>
</dbReference>
<proteinExistence type="predicted"/>
<keyword evidence="5" id="KW-1185">Reference proteome</keyword>
<feature type="domain" description="Acyl-CoA dehydrogenase C-terminal" evidence="3">
    <location>
        <begin position="236"/>
        <end position="365"/>
    </location>
</feature>
<dbReference type="InterPro" id="IPR013786">
    <property type="entry name" value="AcylCoA_DH/ox_N"/>
</dbReference>
<dbReference type="Gene3D" id="1.20.140.10">
    <property type="entry name" value="Butyryl-CoA Dehydrogenase, subunit A, domain 3"/>
    <property type="match status" value="1"/>
</dbReference>
<dbReference type="eggNOG" id="COG1960">
    <property type="taxonomic scope" value="Bacteria"/>
</dbReference>
<evidence type="ECO:0000256" key="1">
    <source>
        <dbReference type="ARBA" id="ARBA00023002"/>
    </source>
</evidence>
<dbReference type="Pfam" id="PF02771">
    <property type="entry name" value="Acyl-CoA_dh_N"/>
    <property type="match status" value="1"/>
</dbReference>